<organism evidence="1 2">
    <name type="scientific">Bacillus bingmayongensis</name>
    <dbReference type="NCBI Taxonomy" id="1150157"/>
    <lineage>
        <taxon>Bacteria</taxon>
        <taxon>Bacillati</taxon>
        <taxon>Bacillota</taxon>
        <taxon>Bacilli</taxon>
        <taxon>Bacillales</taxon>
        <taxon>Bacillaceae</taxon>
        <taxon>Bacillus</taxon>
    </lineage>
</organism>
<gene>
    <name evidence="1" type="ORF">U2I54_22950</name>
</gene>
<dbReference type="RefSeq" id="WP_374219205.1">
    <property type="nucleotide sequence ID" value="NZ_JAXOVW010000086.1"/>
</dbReference>
<keyword evidence="2" id="KW-1185">Reference proteome</keyword>
<protein>
    <submittedName>
        <fullName evidence="1">Uncharacterized protein</fullName>
    </submittedName>
</protein>
<dbReference type="Proteomes" id="UP001291930">
    <property type="component" value="Unassembled WGS sequence"/>
</dbReference>
<comment type="caution">
    <text evidence="1">The sequence shown here is derived from an EMBL/GenBank/DDBJ whole genome shotgun (WGS) entry which is preliminary data.</text>
</comment>
<dbReference type="EMBL" id="JAXOVW010000086">
    <property type="protein sequence ID" value="MDZ5609832.1"/>
    <property type="molecule type" value="Genomic_DNA"/>
</dbReference>
<reference evidence="2" key="1">
    <citation type="submission" date="2023-11" db="EMBL/GenBank/DDBJ databases">
        <title>Genome Sequence of Bacillus pseudomycoides stain BUPM19.</title>
        <authorList>
            <person name="Farhat A."/>
        </authorList>
    </citation>
    <scope>NUCLEOTIDE SEQUENCE [LARGE SCALE GENOMIC DNA]</scope>
    <source>
        <strain evidence="2">BUPM19</strain>
    </source>
</reference>
<evidence type="ECO:0000313" key="1">
    <source>
        <dbReference type="EMBL" id="MDZ5609832.1"/>
    </source>
</evidence>
<sequence length="52" mass="6481">MRKAFRLGQREFKNKDKYIEWQRNVIRVEYVDEKKTNKIEKDIHNQGRESVE</sequence>
<evidence type="ECO:0000313" key="2">
    <source>
        <dbReference type="Proteomes" id="UP001291930"/>
    </source>
</evidence>
<name>A0ABU5K345_9BACI</name>
<proteinExistence type="predicted"/>
<accession>A0ABU5K345</accession>